<organism evidence="2 3">
    <name type="scientific">Teratosphaeria destructans</name>
    <dbReference type="NCBI Taxonomy" id="418781"/>
    <lineage>
        <taxon>Eukaryota</taxon>
        <taxon>Fungi</taxon>
        <taxon>Dikarya</taxon>
        <taxon>Ascomycota</taxon>
        <taxon>Pezizomycotina</taxon>
        <taxon>Dothideomycetes</taxon>
        <taxon>Dothideomycetidae</taxon>
        <taxon>Mycosphaerellales</taxon>
        <taxon>Teratosphaeriaceae</taxon>
        <taxon>Teratosphaeria</taxon>
    </lineage>
</organism>
<feature type="compositionally biased region" description="Gly residues" evidence="1">
    <location>
        <begin position="339"/>
        <end position="350"/>
    </location>
</feature>
<dbReference type="PANTHER" id="PTHR12069">
    <property type="entry name" value="DNA-DIRECTED RNA POLYMERASES III 80 KDA POLYPEPTIDE RNA POLYMERASE III SUBUNIT 5"/>
    <property type="match status" value="1"/>
</dbReference>
<protein>
    <submittedName>
        <fullName evidence="2">DNA-directed RNA polymerase III subunit RPC5-like</fullName>
    </submittedName>
</protein>
<accession>A0A9W7SSN7</accession>
<dbReference type="OrthoDB" id="340681at2759"/>
<reference evidence="2 3" key="2">
    <citation type="journal article" date="2021" name="Curr. Genet.">
        <title>Genetic response to nitrogen starvation in the aggressive Eucalyptus foliar pathogen Teratosphaeria destructans.</title>
        <authorList>
            <person name="Havenga M."/>
            <person name="Wingfield B.D."/>
            <person name="Wingfield M.J."/>
            <person name="Dreyer L.L."/>
            <person name="Roets F."/>
            <person name="Aylward J."/>
        </authorList>
    </citation>
    <scope>NUCLEOTIDE SEQUENCE [LARGE SCALE GENOMIC DNA]</scope>
    <source>
        <strain evidence="2">CMW44962</strain>
    </source>
</reference>
<dbReference type="Proteomes" id="UP001138500">
    <property type="component" value="Unassembled WGS sequence"/>
</dbReference>
<gene>
    <name evidence="2" type="ORF">Tdes44962_MAKER02699</name>
</gene>
<comment type="caution">
    <text evidence="2">The sequence shown here is derived from an EMBL/GenBank/DDBJ whole genome shotgun (WGS) entry which is preliminary data.</text>
</comment>
<keyword evidence="3" id="KW-1185">Reference proteome</keyword>
<name>A0A9W7SSN7_9PEZI</name>
<evidence type="ECO:0000313" key="3">
    <source>
        <dbReference type="Proteomes" id="UP001138500"/>
    </source>
</evidence>
<proteinExistence type="predicted"/>
<dbReference type="InterPro" id="IPR006886">
    <property type="entry name" value="RNA_pol_III_Rpc5"/>
</dbReference>
<dbReference type="AlphaFoldDB" id="A0A9W7SSN7"/>
<dbReference type="Pfam" id="PF04801">
    <property type="entry name" value="RPC5"/>
    <property type="match status" value="2"/>
</dbReference>
<evidence type="ECO:0000256" key="1">
    <source>
        <dbReference type="SAM" id="MobiDB-lite"/>
    </source>
</evidence>
<feature type="compositionally biased region" description="Basic and acidic residues" evidence="1">
    <location>
        <begin position="240"/>
        <end position="253"/>
    </location>
</feature>
<evidence type="ECO:0000313" key="2">
    <source>
        <dbReference type="EMBL" id="KAH9827945.1"/>
    </source>
</evidence>
<dbReference type="GO" id="GO:0005666">
    <property type="term" value="C:RNA polymerase III complex"/>
    <property type="evidence" value="ECO:0007669"/>
    <property type="project" value="TreeGrafter"/>
</dbReference>
<feature type="region of interest" description="Disordered" evidence="1">
    <location>
        <begin position="218"/>
        <end position="253"/>
    </location>
</feature>
<feature type="region of interest" description="Disordered" evidence="1">
    <location>
        <begin position="300"/>
        <end position="350"/>
    </location>
</feature>
<dbReference type="GO" id="GO:0042797">
    <property type="term" value="P:tRNA transcription by RNA polymerase III"/>
    <property type="evidence" value="ECO:0007669"/>
    <property type="project" value="TreeGrafter"/>
</dbReference>
<sequence>MAPSRAEDDQDDDPVTAEYDVYLTPALAEQVLLLQYPNRGRERPYNLRHGAAPDMMRIKPQSGHLESDVPLSTSHNFNKYQSLKWGDALNTAKEVQNESGTYGIAGGFAPMKPRVGGRVHLKDHADRLNQIQNDLAGDFHGAEADDRVMKRQTLGGQILRHGVAQEGELTMETNPIYFVGAFRENQLHLTKVDGTVQMRPQFHHIDAEDQRTRLAASRAAALDGEPKAPGDPRGLGTRQKRVEEESDKTKLENRLKKALTQAEEESWTKLEYVDEDMEEAYEKFRERMFVRDVTGASRLQSSMGNEEFVDAVSAPRRESPMRRRKRPPRRRGADEEEIGGGGGGEGEGES</sequence>
<reference evidence="2 3" key="1">
    <citation type="journal article" date="2018" name="IMA Fungus">
        <title>IMA Genome-F 10: Nine draft genome sequences of Claviceps purpurea s.lat., including C. arundinis, C. humidiphila, and C. cf. spartinae, pseudomolecules for the pitch canker pathogen Fusarium circinatum, draft genome of Davidsoniella eucalypti, Grosmannia galeiformis, Quambalaria eucalypti, and Teratosphaeria destructans.</title>
        <authorList>
            <person name="Wingfield B.D."/>
            <person name="Liu M."/>
            <person name="Nguyen H.D."/>
            <person name="Lane F.A."/>
            <person name="Morgan S.W."/>
            <person name="De Vos L."/>
            <person name="Wilken P.M."/>
            <person name="Duong T.A."/>
            <person name="Aylward J."/>
            <person name="Coetzee M.P."/>
            <person name="Dadej K."/>
            <person name="De Beer Z.W."/>
            <person name="Findlay W."/>
            <person name="Havenga M."/>
            <person name="Kolarik M."/>
            <person name="Menzies J.G."/>
            <person name="Naidoo K."/>
            <person name="Pochopski O."/>
            <person name="Shoukouhi P."/>
            <person name="Santana Q.C."/>
            <person name="Seifert K.A."/>
            <person name="Soal N."/>
            <person name="Steenkamp E.T."/>
            <person name="Tatham C.T."/>
            <person name="van der Nest M.A."/>
            <person name="Wingfield M.J."/>
        </authorList>
    </citation>
    <scope>NUCLEOTIDE SEQUENCE [LARGE SCALE GENOMIC DNA]</scope>
    <source>
        <strain evidence="2">CMW44962</strain>
    </source>
</reference>
<dbReference type="PANTHER" id="PTHR12069:SF0">
    <property type="entry name" value="DNA-DIRECTED RNA POLYMERASE III SUBUNIT RPC5"/>
    <property type="match status" value="1"/>
</dbReference>
<dbReference type="EMBL" id="RIBY02001845">
    <property type="protein sequence ID" value="KAH9827945.1"/>
    <property type="molecule type" value="Genomic_DNA"/>
</dbReference>